<reference evidence="1" key="1">
    <citation type="submission" date="2022-06" db="EMBL/GenBank/DDBJ databases">
        <title>Phylogenomic reconstructions and comparative analyses of Kickxellomycotina fungi.</title>
        <authorList>
            <person name="Reynolds N.K."/>
            <person name="Stajich J.E."/>
            <person name="Barry K."/>
            <person name="Grigoriev I.V."/>
            <person name="Crous P."/>
            <person name="Smith M.E."/>
        </authorList>
    </citation>
    <scope>NUCLEOTIDE SEQUENCE</scope>
    <source>
        <strain evidence="1">RSA 2271</strain>
    </source>
</reference>
<comment type="caution">
    <text evidence="1">The sequence shown here is derived from an EMBL/GenBank/DDBJ whole genome shotgun (WGS) entry which is preliminary data.</text>
</comment>
<evidence type="ECO:0000313" key="1">
    <source>
        <dbReference type="EMBL" id="KAJ1675640.1"/>
    </source>
</evidence>
<keyword evidence="2" id="KW-1185">Reference proteome</keyword>
<proteinExistence type="predicted"/>
<gene>
    <name evidence="1" type="ORF">EV182_000874</name>
</gene>
<name>A0ACC1HJT3_9FUNG</name>
<evidence type="ECO:0000313" key="2">
    <source>
        <dbReference type="Proteomes" id="UP001145114"/>
    </source>
</evidence>
<sequence>MVKEISLIDNGKSGKLSSRGRILHLIDPRGYKDDMVLEFTKSTLLGTQKRIRVRAGDLVQPTRRQWRATWIATTMASLGSSRVTKHKLYLPDVFLKQDPILKALHRKVQINSTKPSE</sequence>
<dbReference type="EMBL" id="JAMZIH010005220">
    <property type="protein sequence ID" value="KAJ1675640.1"/>
    <property type="molecule type" value="Genomic_DNA"/>
</dbReference>
<accession>A0ACC1HJT3</accession>
<dbReference type="Proteomes" id="UP001145114">
    <property type="component" value="Unassembled WGS sequence"/>
</dbReference>
<organism evidence="1 2">
    <name type="scientific">Spiromyces aspiralis</name>
    <dbReference type="NCBI Taxonomy" id="68401"/>
    <lineage>
        <taxon>Eukaryota</taxon>
        <taxon>Fungi</taxon>
        <taxon>Fungi incertae sedis</taxon>
        <taxon>Zoopagomycota</taxon>
        <taxon>Kickxellomycotina</taxon>
        <taxon>Kickxellomycetes</taxon>
        <taxon>Kickxellales</taxon>
        <taxon>Kickxellaceae</taxon>
        <taxon>Spiromyces</taxon>
    </lineage>
</organism>
<protein>
    <submittedName>
        <fullName evidence="1">Uncharacterized protein</fullName>
    </submittedName>
</protein>